<dbReference type="SUPFAM" id="SSF161111">
    <property type="entry name" value="Cation efflux protein transmembrane domain-like"/>
    <property type="match status" value="1"/>
</dbReference>
<evidence type="ECO:0000256" key="2">
    <source>
        <dbReference type="ARBA" id="ARBA00008873"/>
    </source>
</evidence>
<feature type="transmembrane region" description="Helical" evidence="8">
    <location>
        <begin position="385"/>
        <end position="407"/>
    </location>
</feature>
<keyword evidence="11" id="KW-1185">Reference proteome</keyword>
<keyword evidence="4" id="KW-0862">Zinc</keyword>
<gene>
    <name evidence="10" type="ORF">BLNAU_16901</name>
</gene>
<dbReference type="Pfam" id="PF01545">
    <property type="entry name" value="Cation_efflux"/>
    <property type="match status" value="1"/>
</dbReference>
<comment type="similarity">
    <text evidence="2">Belongs to the cation diffusion facilitator (CDF) transporter (TC 2.A.4) family. SLC30A subfamily.</text>
</comment>
<evidence type="ECO:0000259" key="9">
    <source>
        <dbReference type="Pfam" id="PF01545"/>
    </source>
</evidence>
<comment type="caution">
    <text evidence="10">The sequence shown here is derived from an EMBL/GenBank/DDBJ whole genome shotgun (WGS) entry which is preliminary data.</text>
</comment>
<name>A0ABQ9XC08_9EUKA</name>
<evidence type="ECO:0000256" key="3">
    <source>
        <dbReference type="ARBA" id="ARBA00022692"/>
    </source>
</evidence>
<comment type="subcellular location">
    <subcellularLocation>
        <location evidence="1">Membrane</location>
        <topology evidence="1">Multi-pass membrane protein</topology>
    </subcellularLocation>
</comment>
<dbReference type="Proteomes" id="UP001281761">
    <property type="component" value="Unassembled WGS sequence"/>
</dbReference>
<keyword evidence="5 8" id="KW-1133">Transmembrane helix</keyword>
<evidence type="ECO:0000256" key="6">
    <source>
        <dbReference type="ARBA" id="ARBA00023136"/>
    </source>
</evidence>
<feature type="transmembrane region" description="Helical" evidence="8">
    <location>
        <begin position="125"/>
        <end position="145"/>
    </location>
</feature>
<dbReference type="EMBL" id="JARBJD010000182">
    <property type="protein sequence ID" value="KAK2948192.1"/>
    <property type="molecule type" value="Genomic_DNA"/>
</dbReference>
<dbReference type="PANTHER" id="PTHR45820">
    <property type="entry name" value="FI23527P1"/>
    <property type="match status" value="1"/>
</dbReference>
<evidence type="ECO:0000256" key="1">
    <source>
        <dbReference type="ARBA" id="ARBA00004141"/>
    </source>
</evidence>
<accession>A0ABQ9XC08</accession>
<evidence type="ECO:0000256" key="5">
    <source>
        <dbReference type="ARBA" id="ARBA00022989"/>
    </source>
</evidence>
<dbReference type="Gene3D" id="1.20.1510.10">
    <property type="entry name" value="Cation efflux protein transmembrane domain"/>
    <property type="match status" value="1"/>
</dbReference>
<sequence length="549" mass="62147">MKFLRTCLVLNESVFQIVYSSLGLLASLGFLLYSLIIDGPISENLSQRALISLTIFAYSVMNAVSSRPPNHVMTLGFKRLRDLGGFIVATSLFAVFMFTIMDALNVYIGAHDDGHDETEVSTWNFFFYFFMGLIAYDVIGLFVFFTKDFFRLFTTVKGLKITHSEEEKQRKYHSKNDDTKRLIDSPMDHLSASADEPQFNVLAPCDCCNIHMSNAFFSPTGQVIATSSEMRKKVLLDCDACASQSTLSPRRSSNMPPQQPSEDTETVPNKVDGAEAAVATNPEADDCPTEDECVHQQHSPRHLVHTHPSTIETLNLFRQGQSEAEAEECQFYEKRREIDSANAAVMLAFIADLCLVTLNGIMSWLRGKEKGGWVMPMGIENYEYFVHNIVLILISIFFMFFSAKLLYRISLVLLMGQPRSICPNHIRRTILSTPGILSVHELHLWTVELGVAEGTFHVVLEETPHSKVLFRETILPFLTSSLHRHGIHKFTVQPEFVDLSNTKFHEHDLPEEENTDRLYWMKENKPICFSGCDKKCTTDVCCTARVKSN</sequence>
<dbReference type="InterPro" id="IPR058533">
    <property type="entry name" value="Cation_efflux_TM"/>
</dbReference>
<evidence type="ECO:0000256" key="8">
    <source>
        <dbReference type="SAM" id="Phobius"/>
    </source>
</evidence>
<feature type="domain" description="Cation efflux protein transmembrane" evidence="9">
    <location>
        <begin position="53"/>
        <end position="133"/>
    </location>
</feature>
<feature type="compositionally biased region" description="Polar residues" evidence="7">
    <location>
        <begin position="245"/>
        <end position="256"/>
    </location>
</feature>
<keyword evidence="3 8" id="KW-0812">Transmembrane</keyword>
<evidence type="ECO:0000313" key="10">
    <source>
        <dbReference type="EMBL" id="KAK2948192.1"/>
    </source>
</evidence>
<dbReference type="PANTHER" id="PTHR45820:SF4">
    <property type="entry name" value="ZINC TRANSPORTER 63C, ISOFORM F"/>
    <property type="match status" value="1"/>
</dbReference>
<feature type="transmembrane region" description="Helical" evidence="8">
    <location>
        <begin position="12"/>
        <end position="36"/>
    </location>
</feature>
<evidence type="ECO:0000256" key="4">
    <source>
        <dbReference type="ARBA" id="ARBA00022833"/>
    </source>
</evidence>
<dbReference type="InterPro" id="IPR027469">
    <property type="entry name" value="Cation_efflux_TMD_sf"/>
</dbReference>
<feature type="region of interest" description="Disordered" evidence="7">
    <location>
        <begin position="245"/>
        <end position="269"/>
    </location>
</feature>
<reference evidence="10 11" key="1">
    <citation type="journal article" date="2022" name="bioRxiv">
        <title>Genomics of Preaxostyla Flagellates Illuminates Evolutionary Transitions and the Path Towards Mitochondrial Loss.</title>
        <authorList>
            <person name="Novak L.V.F."/>
            <person name="Treitli S.C."/>
            <person name="Pyrih J."/>
            <person name="Halakuc P."/>
            <person name="Pipaliya S.V."/>
            <person name="Vacek V."/>
            <person name="Brzon O."/>
            <person name="Soukal P."/>
            <person name="Eme L."/>
            <person name="Dacks J.B."/>
            <person name="Karnkowska A."/>
            <person name="Elias M."/>
            <person name="Hampl V."/>
        </authorList>
    </citation>
    <scope>NUCLEOTIDE SEQUENCE [LARGE SCALE GENOMIC DNA]</scope>
    <source>
        <strain evidence="10">NAU3</strain>
        <tissue evidence="10">Gut</tissue>
    </source>
</reference>
<keyword evidence="6 8" id="KW-0472">Membrane</keyword>
<proteinExistence type="inferred from homology"/>
<evidence type="ECO:0000256" key="7">
    <source>
        <dbReference type="SAM" id="MobiDB-lite"/>
    </source>
</evidence>
<evidence type="ECO:0000313" key="11">
    <source>
        <dbReference type="Proteomes" id="UP001281761"/>
    </source>
</evidence>
<protein>
    <submittedName>
        <fullName evidence="10">Cation Diffusion Facilitator</fullName>
    </submittedName>
</protein>
<feature type="transmembrane region" description="Helical" evidence="8">
    <location>
        <begin position="343"/>
        <end position="365"/>
    </location>
</feature>
<feature type="transmembrane region" description="Helical" evidence="8">
    <location>
        <begin position="86"/>
        <end position="110"/>
    </location>
</feature>
<organism evidence="10 11">
    <name type="scientific">Blattamonas nauphoetae</name>
    <dbReference type="NCBI Taxonomy" id="2049346"/>
    <lineage>
        <taxon>Eukaryota</taxon>
        <taxon>Metamonada</taxon>
        <taxon>Preaxostyla</taxon>
        <taxon>Oxymonadida</taxon>
        <taxon>Blattamonas</taxon>
    </lineage>
</organism>